<reference evidence="6" key="2">
    <citation type="journal article" date="2020" name="Microorganisms">
        <title>Osmotic Adaptation and Compatible Solute Biosynthesis of Phototrophic Bacteria as Revealed from Genome Analyses.</title>
        <authorList>
            <person name="Imhoff J.F."/>
            <person name="Rahn T."/>
            <person name="Kunzel S."/>
            <person name="Keller A."/>
            <person name="Neulinger S.C."/>
        </authorList>
    </citation>
    <scope>NUCLEOTIDE SEQUENCE</scope>
    <source>
        <strain evidence="6">DSM 9154</strain>
    </source>
</reference>
<dbReference type="Proteomes" id="UP000778970">
    <property type="component" value="Unassembled WGS sequence"/>
</dbReference>
<keyword evidence="7" id="KW-1185">Reference proteome</keyword>
<dbReference type="AlphaFoldDB" id="A0A934V0Z7"/>
<evidence type="ECO:0000259" key="5">
    <source>
        <dbReference type="Pfam" id="PF25990"/>
    </source>
</evidence>
<organism evidence="6 7">
    <name type="scientific">Rhodovibrio salinarum</name>
    <dbReference type="NCBI Taxonomy" id="1087"/>
    <lineage>
        <taxon>Bacteria</taxon>
        <taxon>Pseudomonadati</taxon>
        <taxon>Pseudomonadota</taxon>
        <taxon>Alphaproteobacteria</taxon>
        <taxon>Rhodospirillales</taxon>
        <taxon>Rhodovibrionaceae</taxon>
        <taxon>Rhodovibrio</taxon>
    </lineage>
</organism>
<evidence type="ECO:0008006" key="8">
    <source>
        <dbReference type="Google" id="ProtNLM"/>
    </source>
</evidence>
<proteinExistence type="predicted"/>
<evidence type="ECO:0000313" key="7">
    <source>
        <dbReference type="Proteomes" id="UP000778970"/>
    </source>
</evidence>
<feature type="coiled-coil region" evidence="3">
    <location>
        <begin position="86"/>
        <end position="170"/>
    </location>
</feature>
<gene>
    <name evidence="6" type="ORF">CKO21_13065</name>
</gene>
<sequence length="338" mass="36866">MRMPKILALLIVCAGLVGGGYWAWSTYWPAAKSDSLTLYGNVDIRQVDLAFNAEGKIAEVLVEEGDTVAADQLLARLDGAMYDDLVAAAEARVAKSEAQLDELHAGTRQEEIARARAAVQQAEARVQETESTLARRRKLLATDNVSEQAFDEAQRAYDEAKAVLAQNRAELELAVKGPRTEKIRAAEAQLAFDRATLRLARERQDKTSLLAPTSGTILTRIREPGATVGPTTPVLTLAVRRPVRVRTYVGEMNLGRIEPGMAVTVTTDSFPDKRYQGRIGYISPTAEFTPKSVETPELRTDLVYRVRVLVDAPDEGLRQGMPVTVHVDAEGAGRPGDA</sequence>
<feature type="domain" description="YbhG-like alpha-helical hairpin" evidence="4">
    <location>
        <begin position="78"/>
        <end position="199"/>
    </location>
</feature>
<dbReference type="PANTHER" id="PTHR32347">
    <property type="entry name" value="EFFLUX SYSTEM COMPONENT YKNX-RELATED"/>
    <property type="match status" value="1"/>
</dbReference>
<comment type="caution">
    <text evidence="6">The sequence shown here is derived from an EMBL/GenBank/DDBJ whole genome shotgun (WGS) entry which is preliminary data.</text>
</comment>
<feature type="domain" description="YknX-like beta-barrel" evidence="5">
    <location>
        <begin position="244"/>
        <end position="327"/>
    </location>
</feature>
<dbReference type="GO" id="GO:0042597">
    <property type="term" value="C:periplasmic space"/>
    <property type="evidence" value="ECO:0007669"/>
    <property type="project" value="UniProtKB-SubCell"/>
</dbReference>
<dbReference type="InterPro" id="IPR059052">
    <property type="entry name" value="HH_YbhG-like"/>
</dbReference>
<dbReference type="PANTHER" id="PTHR32347:SF29">
    <property type="entry name" value="UPF0194 MEMBRANE PROTEIN YBHG"/>
    <property type="match status" value="1"/>
</dbReference>
<dbReference type="InterPro" id="IPR050465">
    <property type="entry name" value="UPF0194_transport"/>
</dbReference>
<dbReference type="SUPFAM" id="SSF111369">
    <property type="entry name" value="HlyD-like secretion proteins"/>
    <property type="match status" value="3"/>
</dbReference>
<evidence type="ECO:0000313" key="6">
    <source>
        <dbReference type="EMBL" id="MBK1698171.1"/>
    </source>
</evidence>
<evidence type="ECO:0000259" key="4">
    <source>
        <dbReference type="Pfam" id="PF25881"/>
    </source>
</evidence>
<protein>
    <recommendedName>
        <fullName evidence="8">HlyD family secretion protein</fullName>
    </recommendedName>
</protein>
<accession>A0A934V0Z7</accession>
<keyword evidence="2 3" id="KW-0175">Coiled coil</keyword>
<dbReference type="EMBL" id="NRRE01000026">
    <property type="protein sequence ID" value="MBK1698171.1"/>
    <property type="molecule type" value="Genomic_DNA"/>
</dbReference>
<evidence type="ECO:0000256" key="3">
    <source>
        <dbReference type="SAM" id="Coils"/>
    </source>
</evidence>
<dbReference type="InterPro" id="IPR058636">
    <property type="entry name" value="Beta-barrel_YknX"/>
</dbReference>
<dbReference type="Pfam" id="PF25881">
    <property type="entry name" value="HH_YBHG"/>
    <property type="match status" value="1"/>
</dbReference>
<comment type="subcellular location">
    <subcellularLocation>
        <location evidence="1">Cell envelope</location>
    </subcellularLocation>
</comment>
<name>A0A934V0Z7_9PROT</name>
<dbReference type="Pfam" id="PF25990">
    <property type="entry name" value="Beta-barrel_YknX"/>
    <property type="match status" value="1"/>
</dbReference>
<dbReference type="Gene3D" id="2.40.50.100">
    <property type="match status" value="1"/>
</dbReference>
<reference evidence="6" key="1">
    <citation type="submission" date="2017-08" db="EMBL/GenBank/DDBJ databases">
        <authorList>
            <person name="Imhoff J.F."/>
            <person name="Rahn T."/>
            <person name="Kuenzel S."/>
            <person name="Neulinger S.C."/>
        </authorList>
    </citation>
    <scope>NUCLEOTIDE SEQUENCE</scope>
    <source>
        <strain evidence="6">DSM 9154</strain>
    </source>
</reference>
<dbReference type="Gene3D" id="2.40.30.170">
    <property type="match status" value="1"/>
</dbReference>
<evidence type="ECO:0000256" key="2">
    <source>
        <dbReference type="ARBA" id="ARBA00023054"/>
    </source>
</evidence>
<evidence type="ECO:0000256" key="1">
    <source>
        <dbReference type="ARBA" id="ARBA00004196"/>
    </source>
</evidence>
<dbReference type="Gene3D" id="1.10.287.470">
    <property type="entry name" value="Helix hairpin bin"/>
    <property type="match status" value="1"/>
</dbReference>